<organism evidence="1 2">
    <name type="scientific">Variovorax guangxiensis</name>
    <dbReference type="NCBI Taxonomy" id="1775474"/>
    <lineage>
        <taxon>Bacteria</taxon>
        <taxon>Pseudomonadati</taxon>
        <taxon>Pseudomonadota</taxon>
        <taxon>Betaproteobacteria</taxon>
        <taxon>Burkholderiales</taxon>
        <taxon>Comamonadaceae</taxon>
        <taxon>Variovorax</taxon>
    </lineage>
</organism>
<sequence>MGIETSTGTTGGSGLSGGLLTSAFGAGMSATSAYTQAKNQQAALQAEAQVAENNATIAGWQADDALARGEIAANQALLKGAQVKGSQRAAFAANGVDLSVGSAQNILNDTDYLTLVDAAQLRDNAAREAWGYRQQARQYNDRATAARNGAGSISPWLAAGTSLLGSATSVASRWYQASARGG</sequence>
<dbReference type="Proteomes" id="UP000281118">
    <property type="component" value="Unassembled WGS sequence"/>
</dbReference>
<protein>
    <submittedName>
        <fullName evidence="1">Uncharacterized protein</fullName>
    </submittedName>
</protein>
<dbReference type="OrthoDB" id="9156947at2"/>
<name>A0A433MM72_9BURK</name>
<accession>A0A433MM72</accession>
<dbReference type="Pfam" id="PF24072">
    <property type="entry name" value="T7_gp14"/>
    <property type="match status" value="1"/>
</dbReference>
<evidence type="ECO:0000313" key="1">
    <source>
        <dbReference type="EMBL" id="RUR69076.1"/>
    </source>
</evidence>
<dbReference type="RefSeq" id="WP_126023190.1">
    <property type="nucleotide sequence ID" value="NZ_RXFT01000007.1"/>
</dbReference>
<dbReference type="InterPro" id="IPR038996">
    <property type="entry name" value="Gp14"/>
</dbReference>
<proteinExistence type="predicted"/>
<comment type="caution">
    <text evidence="1">The sequence shown here is derived from an EMBL/GenBank/DDBJ whole genome shotgun (WGS) entry which is preliminary data.</text>
</comment>
<evidence type="ECO:0000313" key="2">
    <source>
        <dbReference type="Proteomes" id="UP000281118"/>
    </source>
</evidence>
<dbReference type="AlphaFoldDB" id="A0A433MM72"/>
<dbReference type="EMBL" id="RXFT01000007">
    <property type="protein sequence ID" value="RUR69076.1"/>
    <property type="molecule type" value="Genomic_DNA"/>
</dbReference>
<reference evidence="1 2" key="1">
    <citation type="submission" date="2018-12" db="EMBL/GenBank/DDBJ databases">
        <title>The genome sequences of Variovorax guangxiensis DSM 27352.</title>
        <authorList>
            <person name="Gao J."/>
            <person name="Sun J."/>
        </authorList>
    </citation>
    <scope>NUCLEOTIDE SEQUENCE [LARGE SCALE GENOMIC DNA]</scope>
    <source>
        <strain evidence="1 2">DSM 27352</strain>
    </source>
</reference>
<gene>
    <name evidence="1" type="ORF">EJP67_18625</name>
</gene>